<reference evidence="2 3" key="1">
    <citation type="submission" date="2022-05" db="EMBL/GenBank/DDBJ databases">
        <title>Diverse viruses of marine archaea discovered using metagenomics.</title>
        <authorList>
            <person name="Zhou Y."/>
        </authorList>
    </citation>
    <scope>NUCLEOTIDE SEQUENCE [LARGE SCALE GENOMIC DNA]</scope>
    <source>
        <strain evidence="2">YSH_462411</strain>
    </source>
</reference>
<evidence type="ECO:0000313" key="2">
    <source>
        <dbReference type="EMBL" id="UVF62334.1"/>
    </source>
</evidence>
<evidence type="ECO:0000313" key="3">
    <source>
        <dbReference type="Proteomes" id="UP001156919"/>
    </source>
</evidence>
<dbReference type="GO" id="GO:0003824">
    <property type="term" value="F:catalytic activity"/>
    <property type="evidence" value="ECO:0007669"/>
    <property type="project" value="InterPro"/>
</dbReference>
<dbReference type="Proteomes" id="UP001156919">
    <property type="component" value="Segment"/>
</dbReference>
<accession>A0A976YF38</accession>
<dbReference type="SUPFAM" id="SSF53927">
    <property type="entry name" value="Cytidine deaminase-like"/>
    <property type="match status" value="1"/>
</dbReference>
<dbReference type="Pfam" id="PF00383">
    <property type="entry name" value="dCMP_cyt_deam_1"/>
    <property type="match status" value="1"/>
</dbReference>
<sequence length="161" mass="18561">MLNEYYEKLQENIIKTAWHNCEYMQKMALIPKGSKTKVGACILGRKNTSQKFFMGCNIVISTSHVYHAEIVALLSCLSENYKPVEVFVTSRSIEENIHCCLDCRARLLESNPEITYTVFNPDGTVKAHDMIQEDCKFIMEDKSGKIDWNNIITKNDKREDN</sequence>
<dbReference type="CDD" id="cd01283">
    <property type="entry name" value="cytidine_deaminase"/>
    <property type="match status" value="1"/>
</dbReference>
<dbReference type="EMBL" id="ON649699">
    <property type="protein sequence ID" value="UVF62334.1"/>
    <property type="molecule type" value="Genomic_DNA"/>
</dbReference>
<evidence type="ECO:0000259" key="1">
    <source>
        <dbReference type="Pfam" id="PF00383"/>
    </source>
</evidence>
<keyword evidence="3" id="KW-1185">Reference proteome</keyword>
<name>A0A976YF38_9CAUD</name>
<dbReference type="InterPro" id="IPR016193">
    <property type="entry name" value="Cytidine_deaminase-like"/>
</dbReference>
<dbReference type="Gene3D" id="3.40.140.10">
    <property type="entry name" value="Cytidine Deaminase, domain 2"/>
    <property type="match status" value="1"/>
</dbReference>
<feature type="domain" description="CMP/dCMP-type deaminase" evidence="1">
    <location>
        <begin position="19"/>
        <end position="112"/>
    </location>
</feature>
<organism evidence="2 3">
    <name type="scientific">Nitrososphaeria virus YSH_462411</name>
    <dbReference type="NCBI Taxonomy" id="3071321"/>
    <lineage>
        <taxon>Viruses</taxon>
        <taxon>Duplodnaviria</taxon>
        <taxon>Heunggongvirae</taxon>
        <taxon>Uroviricota</taxon>
        <taxon>Caudoviricetes</taxon>
        <taxon>Juravirales</taxon>
        <taxon>Yangangviridae</taxon>
        <taxon>Nohelivirus</taxon>
        <taxon>Nohelivirus yangshanense</taxon>
    </lineage>
</organism>
<proteinExistence type="predicted"/>
<protein>
    <submittedName>
        <fullName evidence="2">Cytidine deaminase zinc-binding domain protein</fullName>
    </submittedName>
</protein>
<dbReference type="InterPro" id="IPR002125">
    <property type="entry name" value="CMP_dCMP_dom"/>
</dbReference>